<organism evidence="8 9">
    <name type="scientific">Haloactinopolyspora alba</name>
    <dbReference type="NCBI Taxonomy" id="648780"/>
    <lineage>
        <taxon>Bacteria</taxon>
        <taxon>Bacillati</taxon>
        <taxon>Actinomycetota</taxon>
        <taxon>Actinomycetes</taxon>
        <taxon>Jiangellales</taxon>
        <taxon>Jiangellaceae</taxon>
        <taxon>Haloactinopolyspora</taxon>
    </lineage>
</organism>
<dbReference type="GO" id="GO:0006353">
    <property type="term" value="P:DNA-templated transcription termination"/>
    <property type="evidence" value="ECO:0007669"/>
    <property type="project" value="InterPro"/>
</dbReference>
<evidence type="ECO:0000259" key="6">
    <source>
        <dbReference type="SMART" id="SM00559"/>
    </source>
</evidence>
<keyword evidence="9" id="KW-1185">Reference proteome</keyword>
<dbReference type="PANTHER" id="PTHR41251:SF1">
    <property type="entry name" value="NON-HOMOLOGOUS END JOINING PROTEIN KU"/>
    <property type="match status" value="1"/>
</dbReference>
<feature type="transmembrane region" description="Helical" evidence="5">
    <location>
        <begin position="6"/>
        <end position="25"/>
    </location>
</feature>
<comment type="subunit">
    <text evidence="3">Homodimer. Interacts with LigD.</text>
</comment>
<keyword evidence="5" id="KW-0472">Membrane</keyword>
<feature type="compositionally biased region" description="Basic and acidic residues" evidence="4">
    <location>
        <begin position="287"/>
        <end position="298"/>
    </location>
</feature>
<dbReference type="InterPro" id="IPR009187">
    <property type="entry name" value="Prok_Ku"/>
</dbReference>
<keyword evidence="5" id="KW-1133">Transmembrane helix</keyword>
<evidence type="ECO:0000313" key="9">
    <source>
        <dbReference type="Proteomes" id="UP000243528"/>
    </source>
</evidence>
<dbReference type="NCBIfam" id="TIGR02772">
    <property type="entry name" value="Ku_bact"/>
    <property type="match status" value="1"/>
</dbReference>
<keyword evidence="3" id="KW-0227">DNA damage</keyword>
<dbReference type="CDD" id="cd00789">
    <property type="entry name" value="KU_like"/>
    <property type="match status" value="1"/>
</dbReference>
<feature type="domain" description="Rho termination factor-like N-terminal" evidence="7">
    <location>
        <begin position="269"/>
        <end position="310"/>
    </location>
</feature>
<dbReference type="InterPro" id="IPR011112">
    <property type="entry name" value="Rho-like_N"/>
</dbReference>
<dbReference type="PIRSF" id="PIRSF006493">
    <property type="entry name" value="Prok_Ku"/>
    <property type="match status" value="1"/>
</dbReference>
<dbReference type="GO" id="GO:0003690">
    <property type="term" value="F:double-stranded DNA binding"/>
    <property type="evidence" value="ECO:0007669"/>
    <property type="project" value="UniProtKB-UniRule"/>
</dbReference>
<dbReference type="SUPFAM" id="SSF100939">
    <property type="entry name" value="SPOC domain-like"/>
    <property type="match status" value="1"/>
</dbReference>
<dbReference type="GO" id="GO:0006310">
    <property type="term" value="P:DNA recombination"/>
    <property type="evidence" value="ECO:0007669"/>
    <property type="project" value="UniProtKB-KW"/>
</dbReference>
<reference evidence="8 9" key="1">
    <citation type="submission" date="2018-03" db="EMBL/GenBank/DDBJ databases">
        <title>Genomic Encyclopedia of Archaeal and Bacterial Type Strains, Phase II (KMG-II): from individual species to whole genera.</title>
        <authorList>
            <person name="Goeker M."/>
        </authorList>
    </citation>
    <scope>NUCLEOTIDE SEQUENCE [LARGE SCALE GENOMIC DNA]</scope>
    <source>
        <strain evidence="8 9">DSM 45211</strain>
    </source>
</reference>
<evidence type="ECO:0000256" key="2">
    <source>
        <dbReference type="ARBA" id="ARBA00023172"/>
    </source>
</evidence>
<evidence type="ECO:0000256" key="1">
    <source>
        <dbReference type="ARBA" id="ARBA00023125"/>
    </source>
</evidence>
<dbReference type="PANTHER" id="PTHR41251">
    <property type="entry name" value="NON-HOMOLOGOUS END JOINING PROTEIN KU"/>
    <property type="match status" value="1"/>
</dbReference>
<dbReference type="SMART" id="SM00959">
    <property type="entry name" value="Rho_N"/>
    <property type="match status" value="1"/>
</dbReference>
<dbReference type="InterPro" id="IPR016194">
    <property type="entry name" value="SPOC-like_C_dom_sf"/>
</dbReference>
<keyword evidence="2 3" id="KW-0233">DNA recombination</keyword>
<proteinExistence type="inferred from homology"/>
<feature type="region of interest" description="Disordered" evidence="4">
    <location>
        <begin position="287"/>
        <end position="310"/>
    </location>
</feature>
<keyword evidence="1 3" id="KW-0238">DNA-binding</keyword>
<comment type="function">
    <text evidence="3">With LigD forms a non-homologous end joining (NHEJ) DNA repair enzyme, which repairs dsDNA breaks with reduced fidelity. Binds linear dsDNA with 5'- and 3'- overhangs but not closed circular dsDNA nor ssDNA. Recruits and stimulates the ligase activity of LigD.</text>
</comment>
<name>A0A2P8D3T2_9ACTN</name>
<dbReference type="GO" id="GO:0006303">
    <property type="term" value="P:double-strand break repair via nonhomologous end joining"/>
    <property type="evidence" value="ECO:0007669"/>
    <property type="project" value="UniProtKB-UniRule"/>
</dbReference>
<dbReference type="InterPro" id="IPR006164">
    <property type="entry name" value="DNA_bd_Ku70/Ku80"/>
</dbReference>
<dbReference type="HAMAP" id="MF_01875">
    <property type="entry name" value="Prokaryotic_Ku"/>
    <property type="match status" value="1"/>
</dbReference>
<evidence type="ECO:0000256" key="4">
    <source>
        <dbReference type="SAM" id="MobiDB-lite"/>
    </source>
</evidence>
<feature type="compositionally biased region" description="Low complexity" evidence="4">
    <location>
        <begin position="300"/>
        <end position="310"/>
    </location>
</feature>
<keyword evidence="5" id="KW-0812">Transmembrane</keyword>
<dbReference type="Pfam" id="PF02735">
    <property type="entry name" value="Ku"/>
    <property type="match status" value="1"/>
</dbReference>
<evidence type="ECO:0000256" key="5">
    <source>
        <dbReference type="SAM" id="Phobius"/>
    </source>
</evidence>
<feature type="compositionally biased region" description="Basic and acidic residues" evidence="4">
    <location>
        <begin position="252"/>
        <end position="275"/>
    </location>
</feature>
<evidence type="ECO:0000256" key="3">
    <source>
        <dbReference type="HAMAP-Rule" id="MF_01875"/>
    </source>
</evidence>
<keyword evidence="3" id="KW-0234">DNA repair</keyword>
<dbReference type="Proteomes" id="UP000243528">
    <property type="component" value="Unassembled WGS sequence"/>
</dbReference>
<feature type="domain" description="Ku" evidence="6">
    <location>
        <begin position="53"/>
        <end position="183"/>
    </location>
</feature>
<evidence type="ECO:0000259" key="7">
    <source>
        <dbReference type="SMART" id="SM00959"/>
    </source>
</evidence>
<accession>A0A2P8D3T2</accession>
<dbReference type="RefSeq" id="WP_106540014.1">
    <property type="nucleotide sequence ID" value="NZ_PYGE01000033.1"/>
</dbReference>
<sequence length="310" mass="34196">MARPVWSGSITFGMVSIPVALYSAVQHHEIRFNQFERGTSDRVRYKRVNERTGEEVDYADIVKGHDIGGGDYVVVEQDELAEIAPGKSRTLEISTFVEQDEIDPVYIQNSYYVAPSSDESATPYAVLCAALAESGRAGIATFVMHNKEHLALIRAAGAVLVLETMLFADEVREPESTLPRLPEPPAKGKQVSMAVDLINTMTGSWRPADYRDTYTERVEELIEAKRRGEEVTTSTEPQQASEPGDLLTALRESVESARRDRGRAKPDADLSEASKAELTRLARELDIPGRSRMNRDELADAVADAQKAAA</sequence>
<feature type="compositionally biased region" description="Polar residues" evidence="4">
    <location>
        <begin position="231"/>
        <end position="241"/>
    </location>
</feature>
<protein>
    <recommendedName>
        <fullName evidence="3">Non-homologous end joining protein Ku</fullName>
    </recommendedName>
</protein>
<dbReference type="AlphaFoldDB" id="A0A2P8D3T2"/>
<dbReference type="EMBL" id="PYGE01000033">
    <property type="protein sequence ID" value="PSK91878.1"/>
    <property type="molecule type" value="Genomic_DNA"/>
</dbReference>
<gene>
    <name evidence="3" type="primary">ku</name>
    <name evidence="8" type="ORF">CLV30_13311</name>
</gene>
<dbReference type="Gene3D" id="2.40.290.10">
    <property type="match status" value="1"/>
</dbReference>
<dbReference type="SMART" id="SM00559">
    <property type="entry name" value="Ku78"/>
    <property type="match status" value="1"/>
</dbReference>
<comment type="caution">
    <text evidence="8">The sequence shown here is derived from an EMBL/GenBank/DDBJ whole genome shotgun (WGS) entry which is preliminary data.</text>
</comment>
<comment type="similarity">
    <text evidence="3">Belongs to the prokaryotic Ku family.</text>
</comment>
<evidence type="ECO:0000313" key="8">
    <source>
        <dbReference type="EMBL" id="PSK91878.1"/>
    </source>
</evidence>
<feature type="region of interest" description="Disordered" evidence="4">
    <location>
        <begin position="225"/>
        <end position="275"/>
    </location>
</feature>
<dbReference type="OrthoDB" id="9795084at2"/>
<dbReference type="FunFam" id="2.40.290.10:FF:000004">
    <property type="entry name" value="Non-homologous end joining protein Ku"/>
    <property type="match status" value="1"/>
</dbReference>